<reference evidence="1 2" key="1">
    <citation type="submission" date="2014-06" db="EMBL/GenBank/DDBJ databases">
        <title>Evolutionary Origins and Diversification of the Mycorrhizal Mutualists.</title>
        <authorList>
            <consortium name="DOE Joint Genome Institute"/>
            <consortium name="Mycorrhizal Genomics Consortium"/>
            <person name="Kohler A."/>
            <person name="Kuo A."/>
            <person name="Nagy L.G."/>
            <person name="Floudas D."/>
            <person name="Copeland A."/>
            <person name="Barry K.W."/>
            <person name="Cichocki N."/>
            <person name="Veneault-Fourrey C."/>
            <person name="LaButti K."/>
            <person name="Lindquist E.A."/>
            <person name="Lipzen A."/>
            <person name="Lundell T."/>
            <person name="Morin E."/>
            <person name="Murat C."/>
            <person name="Riley R."/>
            <person name="Ohm R."/>
            <person name="Sun H."/>
            <person name="Tunlid A."/>
            <person name="Henrissat B."/>
            <person name="Grigoriev I.V."/>
            <person name="Hibbett D.S."/>
            <person name="Martin F."/>
        </authorList>
    </citation>
    <scope>NUCLEOTIDE SEQUENCE [LARGE SCALE GENOMIC DNA]</scope>
    <source>
        <strain evidence="1 2">SS14</strain>
    </source>
</reference>
<keyword evidence="2" id="KW-1185">Reference proteome</keyword>
<proteinExistence type="predicted"/>
<dbReference type="AlphaFoldDB" id="A0A0C9VSM8"/>
<evidence type="ECO:0000313" key="1">
    <source>
        <dbReference type="EMBL" id="KIJ41430.1"/>
    </source>
</evidence>
<dbReference type="HOGENOM" id="CLU_1745001_0_0_1"/>
<protein>
    <submittedName>
        <fullName evidence="1">Uncharacterized protein</fullName>
    </submittedName>
</protein>
<dbReference type="EMBL" id="KN837137">
    <property type="protein sequence ID" value="KIJ41430.1"/>
    <property type="molecule type" value="Genomic_DNA"/>
</dbReference>
<dbReference type="Proteomes" id="UP000054279">
    <property type="component" value="Unassembled WGS sequence"/>
</dbReference>
<name>A0A0C9VSM8_SPHS4</name>
<accession>A0A0C9VSM8</accession>
<sequence>MTPLGSLNDRNPLGCFTSPTALGVAGIDIERPWFNFLNHSIFKSRPDRVVYPTPTPSPLILEASQPTKRPAKKSADNRHHLYTILQAKRRRNPGTSQPIGNCYQHLPGMNIQVVKAMDSPALLPATVPITSQAPRHWTSPSSRMTQHTAMI</sequence>
<evidence type="ECO:0000313" key="2">
    <source>
        <dbReference type="Proteomes" id="UP000054279"/>
    </source>
</evidence>
<organism evidence="1 2">
    <name type="scientific">Sphaerobolus stellatus (strain SS14)</name>
    <dbReference type="NCBI Taxonomy" id="990650"/>
    <lineage>
        <taxon>Eukaryota</taxon>
        <taxon>Fungi</taxon>
        <taxon>Dikarya</taxon>
        <taxon>Basidiomycota</taxon>
        <taxon>Agaricomycotina</taxon>
        <taxon>Agaricomycetes</taxon>
        <taxon>Phallomycetidae</taxon>
        <taxon>Geastrales</taxon>
        <taxon>Sphaerobolaceae</taxon>
        <taxon>Sphaerobolus</taxon>
    </lineage>
</organism>
<gene>
    <name evidence="1" type="ORF">M422DRAFT_31776</name>
</gene>